<proteinExistence type="predicted"/>
<evidence type="ECO:0000313" key="2">
    <source>
        <dbReference type="Proteomes" id="UP001516023"/>
    </source>
</evidence>
<accession>A0ABD3PUQ9</accession>
<dbReference type="AlphaFoldDB" id="A0ABD3PUQ9"/>
<organism evidence="1 2">
    <name type="scientific">Cyclotella cryptica</name>
    <dbReference type="NCBI Taxonomy" id="29204"/>
    <lineage>
        <taxon>Eukaryota</taxon>
        <taxon>Sar</taxon>
        <taxon>Stramenopiles</taxon>
        <taxon>Ochrophyta</taxon>
        <taxon>Bacillariophyta</taxon>
        <taxon>Coscinodiscophyceae</taxon>
        <taxon>Thalassiosirophycidae</taxon>
        <taxon>Stephanodiscales</taxon>
        <taxon>Stephanodiscaceae</taxon>
        <taxon>Cyclotella</taxon>
    </lineage>
</organism>
<protein>
    <submittedName>
        <fullName evidence="1">Uncharacterized protein</fullName>
    </submittedName>
</protein>
<reference evidence="1 2" key="1">
    <citation type="journal article" date="2020" name="G3 (Bethesda)">
        <title>Improved Reference Genome for Cyclotella cryptica CCMP332, a Model for Cell Wall Morphogenesis, Salinity Adaptation, and Lipid Production in Diatoms (Bacillariophyta).</title>
        <authorList>
            <person name="Roberts W.R."/>
            <person name="Downey K.M."/>
            <person name="Ruck E.C."/>
            <person name="Traller J.C."/>
            <person name="Alverson A.J."/>
        </authorList>
    </citation>
    <scope>NUCLEOTIDE SEQUENCE [LARGE SCALE GENOMIC DNA]</scope>
    <source>
        <strain evidence="1 2">CCMP332</strain>
    </source>
</reference>
<dbReference type="Proteomes" id="UP001516023">
    <property type="component" value="Unassembled WGS sequence"/>
</dbReference>
<name>A0ABD3PUQ9_9STRA</name>
<comment type="caution">
    <text evidence="1">The sequence shown here is derived from an EMBL/GenBank/DDBJ whole genome shotgun (WGS) entry which is preliminary data.</text>
</comment>
<sequence>MRLTIICETFPHMGFTQRKIRVIWRETLSFFSLSLTTSHEQCGKHRRPDVIDMSPIHSYALESHAKNEAYRLYARSTSLGVVTSALSRRLVRRIAVASLHMHTFRFSGLFVLPYVLYRTDL</sequence>
<dbReference type="EMBL" id="JABMIG020000112">
    <property type="protein sequence ID" value="KAL3791613.1"/>
    <property type="molecule type" value="Genomic_DNA"/>
</dbReference>
<gene>
    <name evidence="1" type="ORF">HJC23_012203</name>
</gene>
<evidence type="ECO:0000313" key="1">
    <source>
        <dbReference type="EMBL" id="KAL3791613.1"/>
    </source>
</evidence>
<keyword evidence="2" id="KW-1185">Reference proteome</keyword>